<accession>A0ACD3ZGG7</accession>
<gene>
    <name evidence="1" type="ORF">LCI18_011097</name>
</gene>
<sequence length="463" mass="50316">MMATRSCATIELAPIESQARYPPLRPDVQSDDRPSFGSSRRTLAQNGIVESGQSQNVVEVTQKWNDPKINVFRVAACSWGFLVMGANDVVYGALIPYIEEDYGVDYVVLSVVFLSRFAGYIASATLNDYFHQKLGLRGIPMLCAGCHIASHLTIVFHPPYMVTVMAFIVAGFGHGLFDSALNGWISTLANSTRILSFTGAFYAFGAMLSPLIATIMITKAQIPWYSFFYVMLGMSIIELVCLTWSFWDATDLGHRSTPNETEAERENTLTAALFRMPAARVSWLCAFLLFCYVGIENALGGWIVLFMATARGGEAFESGLTATWFWLGLALGRIVLGFATPRLGVKIALTVYITTALGLGLVFVLVPRFLVSAIVVALQGFFLGPLYPGVVIAASKLLPEHLKVRVIGFATAMGGCGAALLPFSVGVLAQLASVQVLQPTVMVITGIMLASWLCLPKIDKRQD</sequence>
<keyword evidence="2" id="KW-1185">Reference proteome</keyword>
<evidence type="ECO:0000313" key="1">
    <source>
        <dbReference type="EMBL" id="UPL00163.1"/>
    </source>
</evidence>
<protein>
    <submittedName>
        <fullName evidence="1">Uncharacterized protein</fullName>
    </submittedName>
</protein>
<evidence type="ECO:0000313" key="2">
    <source>
        <dbReference type="Proteomes" id="UP000830768"/>
    </source>
</evidence>
<name>A0ACD3ZGG7_FUSSC</name>
<organism evidence="1 2">
    <name type="scientific">Fusarium solani subsp. cucurbitae</name>
    <name type="common">Neocosmosporum cucurbitae</name>
    <dbReference type="NCBI Taxonomy" id="2747967"/>
    <lineage>
        <taxon>Eukaryota</taxon>
        <taxon>Fungi</taxon>
        <taxon>Dikarya</taxon>
        <taxon>Ascomycota</taxon>
        <taxon>Pezizomycotina</taxon>
        <taxon>Sordariomycetes</taxon>
        <taxon>Hypocreomycetidae</taxon>
        <taxon>Hypocreales</taxon>
        <taxon>Nectriaceae</taxon>
        <taxon>Fusarium</taxon>
        <taxon>Fusarium solani species complex</taxon>
    </lineage>
</organism>
<dbReference type="EMBL" id="CP090037">
    <property type="protein sequence ID" value="UPL00163.1"/>
    <property type="molecule type" value="Genomic_DNA"/>
</dbReference>
<dbReference type="Proteomes" id="UP000830768">
    <property type="component" value="Chromosome 9"/>
</dbReference>
<reference evidence="1" key="1">
    <citation type="submission" date="2021-11" db="EMBL/GenBank/DDBJ databases">
        <title>Fusarium solani-melongenae Genome sequencing and assembly.</title>
        <authorList>
            <person name="Xie S."/>
            <person name="Huang L."/>
            <person name="Zhang X."/>
        </authorList>
    </citation>
    <scope>NUCLEOTIDE SEQUENCE</scope>
    <source>
        <strain evidence="1">CRI 24-3</strain>
    </source>
</reference>
<proteinExistence type="predicted"/>